<evidence type="ECO:0000313" key="5">
    <source>
        <dbReference type="EMBL" id="TWB43795.1"/>
    </source>
</evidence>
<gene>
    <name evidence="5" type="ORF">FBZ90_104183</name>
</gene>
<proteinExistence type="predicted"/>
<dbReference type="EMBL" id="VITR01000004">
    <property type="protein sequence ID" value="TWB43795.1"/>
    <property type="molecule type" value="Genomic_DNA"/>
</dbReference>
<feature type="domain" description="CheW-like" evidence="4">
    <location>
        <begin position="16"/>
        <end position="151"/>
    </location>
</feature>
<dbReference type="SUPFAM" id="SSF50341">
    <property type="entry name" value="CheW-like"/>
    <property type="match status" value="3"/>
</dbReference>
<evidence type="ECO:0000256" key="2">
    <source>
        <dbReference type="ARBA" id="ARBA00021483"/>
    </source>
</evidence>
<dbReference type="AlphaFoldDB" id="A0A560HBR3"/>
<dbReference type="Gene3D" id="2.30.30.40">
    <property type="entry name" value="SH3 Domains"/>
    <property type="match status" value="2"/>
</dbReference>
<dbReference type="GO" id="GO:0006935">
    <property type="term" value="P:chemotaxis"/>
    <property type="evidence" value="ECO:0007669"/>
    <property type="project" value="InterPro"/>
</dbReference>
<dbReference type="Gene3D" id="2.40.50.180">
    <property type="entry name" value="CheA-289, Domain 4"/>
    <property type="match status" value="3"/>
</dbReference>
<dbReference type="Pfam" id="PF01584">
    <property type="entry name" value="CheW"/>
    <property type="match status" value="3"/>
</dbReference>
<keyword evidence="3" id="KW-0963">Cytoplasm</keyword>
<feature type="domain" description="CheW-like" evidence="4">
    <location>
        <begin position="169"/>
        <end position="314"/>
    </location>
</feature>
<name>A0A560HBR3_9PROT</name>
<comment type="caution">
    <text evidence="5">The sequence shown here is derived from an EMBL/GenBank/DDBJ whole genome shotgun (WGS) entry which is preliminary data.</text>
</comment>
<accession>A0A560HBR3</accession>
<dbReference type="PANTHER" id="PTHR22617">
    <property type="entry name" value="CHEMOTAXIS SENSOR HISTIDINE KINASE-RELATED"/>
    <property type="match status" value="1"/>
</dbReference>
<dbReference type="GO" id="GO:0007165">
    <property type="term" value="P:signal transduction"/>
    <property type="evidence" value="ECO:0007669"/>
    <property type="project" value="InterPro"/>
</dbReference>
<dbReference type="SMART" id="SM00260">
    <property type="entry name" value="CheW"/>
    <property type="match status" value="3"/>
</dbReference>
<dbReference type="InterPro" id="IPR002545">
    <property type="entry name" value="CheW-lke_dom"/>
</dbReference>
<reference evidence="5 6" key="1">
    <citation type="submission" date="2019-06" db="EMBL/GenBank/DDBJ databases">
        <title>Genomic Encyclopedia of Type Strains, Phase IV (KMG-V): Genome sequencing to study the core and pangenomes of soil and plant-associated prokaryotes.</title>
        <authorList>
            <person name="Whitman W."/>
        </authorList>
    </citation>
    <scope>NUCLEOTIDE SEQUENCE [LARGE SCALE GENOMIC DNA]</scope>
    <source>
        <strain evidence="5 6">BR 11622</strain>
    </source>
</reference>
<dbReference type="PANTHER" id="PTHR22617:SF45">
    <property type="entry name" value="CHEMOTAXIS PROTEIN CHEW"/>
    <property type="match status" value="1"/>
</dbReference>
<dbReference type="Proteomes" id="UP000315751">
    <property type="component" value="Unassembled WGS sequence"/>
</dbReference>
<evidence type="ECO:0000259" key="4">
    <source>
        <dbReference type="PROSITE" id="PS50851"/>
    </source>
</evidence>
<organism evidence="5 6">
    <name type="scientific">Nitrospirillum amazonense</name>
    <dbReference type="NCBI Taxonomy" id="28077"/>
    <lineage>
        <taxon>Bacteria</taxon>
        <taxon>Pseudomonadati</taxon>
        <taxon>Pseudomonadota</taxon>
        <taxon>Alphaproteobacteria</taxon>
        <taxon>Rhodospirillales</taxon>
        <taxon>Azospirillaceae</taxon>
        <taxon>Nitrospirillum</taxon>
    </lineage>
</organism>
<sequence>MSTPSSRGRATQAGGPPRVLTFRVGATRLAAPAGAVTEVLRPPPITRVPHAPACLMGIATVRGAVVPVISLARLLEGDEGAAPEGGRILLFDAGEPVALAVDEVGTLADLDTAGPGPDGALYTDGDGAARLIDLKELLRRAFAGLAARTRRGNSGARSVGHQDRAAVDERAFLAFALAGQSYALPLAEVAEAITVPDHLAYLPGSDAAMVGTVSHRGRLLPIVSARVLLGLEGGADEGRGARVVVAHGPGGHLGLLVDRLTTILRVPADSVAAVPAVLNRGRGEAQIQSLCRLPDGRGLVSILSAARLFRHETVAHLLAQGAAEDGEEGSSVMDAVNPDAAADRVVVFHVGGEEYGLPVDAVAEVVRLPDTLTRVPKAPPFIEGAMTLRGQVLPIIDQRRRFGVAGAAGSRRRVMVTRIDGTLAGFAVDGVSEILTLSADQTRETPDLARAADGGETLFTRVATLRTPDGADRMILLIEPRALLSRTERDLLAALGRAPQGGVGDPGSAPP</sequence>
<dbReference type="InterPro" id="IPR039315">
    <property type="entry name" value="CheW"/>
</dbReference>
<keyword evidence="6" id="KW-1185">Reference proteome</keyword>
<protein>
    <recommendedName>
        <fullName evidence="2">Chemotaxis protein CheW</fullName>
    </recommendedName>
</protein>
<dbReference type="OrthoDB" id="3291462at2"/>
<dbReference type="PROSITE" id="PS50851">
    <property type="entry name" value="CHEW"/>
    <property type="match status" value="3"/>
</dbReference>
<evidence type="ECO:0000256" key="3">
    <source>
        <dbReference type="ARBA" id="ARBA00022490"/>
    </source>
</evidence>
<dbReference type="InterPro" id="IPR036061">
    <property type="entry name" value="CheW-like_dom_sf"/>
</dbReference>
<comment type="subcellular location">
    <subcellularLocation>
        <location evidence="1">Cytoplasm</location>
    </subcellularLocation>
</comment>
<evidence type="ECO:0000256" key="1">
    <source>
        <dbReference type="ARBA" id="ARBA00004496"/>
    </source>
</evidence>
<dbReference type="RefSeq" id="WP_145730837.1">
    <property type="nucleotide sequence ID" value="NZ_VITR01000004.1"/>
</dbReference>
<feature type="domain" description="CheW-like" evidence="4">
    <location>
        <begin position="342"/>
        <end position="489"/>
    </location>
</feature>
<evidence type="ECO:0000313" key="6">
    <source>
        <dbReference type="Proteomes" id="UP000315751"/>
    </source>
</evidence>
<dbReference type="GO" id="GO:0005829">
    <property type="term" value="C:cytosol"/>
    <property type="evidence" value="ECO:0007669"/>
    <property type="project" value="TreeGrafter"/>
</dbReference>